<dbReference type="PANTHER" id="PTHR30001">
    <property type="entry name" value="RIBONUCLEASE"/>
    <property type="match status" value="1"/>
</dbReference>
<keyword evidence="4" id="KW-0460">Magnesium</keyword>
<dbReference type="Pfam" id="PF10150">
    <property type="entry name" value="RNase_E_G"/>
    <property type="match status" value="1"/>
</dbReference>
<proteinExistence type="predicted"/>
<keyword evidence="2" id="KW-0479">Metal-binding</keyword>
<dbReference type="Gene3D" id="2.40.50.140">
    <property type="entry name" value="Nucleic acid-binding proteins"/>
    <property type="match status" value="1"/>
</dbReference>
<evidence type="ECO:0000256" key="3">
    <source>
        <dbReference type="ARBA" id="ARBA00022801"/>
    </source>
</evidence>
<evidence type="ECO:0000256" key="5">
    <source>
        <dbReference type="ARBA" id="ARBA00022884"/>
    </source>
</evidence>
<evidence type="ECO:0000256" key="4">
    <source>
        <dbReference type="ARBA" id="ARBA00022842"/>
    </source>
</evidence>
<evidence type="ECO:0000259" key="6">
    <source>
        <dbReference type="PROSITE" id="PS50126"/>
    </source>
</evidence>
<keyword evidence="3" id="KW-0378">Hydrolase</keyword>
<feature type="domain" description="S1 motif" evidence="6">
    <location>
        <begin position="39"/>
        <end position="105"/>
    </location>
</feature>
<accession>A0A5D4RP71</accession>
<reference evidence="7 8" key="1">
    <citation type="submission" date="2019-08" db="EMBL/GenBank/DDBJ databases">
        <title>Bacillus genomes from the desert of Cuatro Cienegas, Coahuila.</title>
        <authorList>
            <person name="Olmedo-Alvarez G."/>
        </authorList>
    </citation>
    <scope>NUCLEOTIDE SEQUENCE [LARGE SCALE GENOMIC DNA]</scope>
    <source>
        <strain evidence="7 8">CH446_14T</strain>
    </source>
</reference>
<dbReference type="InterPro" id="IPR012340">
    <property type="entry name" value="NA-bd_OB-fold"/>
</dbReference>
<evidence type="ECO:0000256" key="2">
    <source>
        <dbReference type="ARBA" id="ARBA00022723"/>
    </source>
</evidence>
<name>A0A5D4RP71_9BACI</name>
<protein>
    <submittedName>
        <fullName evidence="7">Rne/Rng family ribonuclease</fullName>
    </submittedName>
</protein>
<dbReference type="GO" id="GO:0046872">
    <property type="term" value="F:metal ion binding"/>
    <property type="evidence" value="ECO:0007669"/>
    <property type="project" value="UniProtKB-KW"/>
</dbReference>
<dbReference type="AlphaFoldDB" id="A0A5D4RP71"/>
<evidence type="ECO:0000256" key="1">
    <source>
        <dbReference type="ARBA" id="ARBA00001946"/>
    </source>
</evidence>
<dbReference type="Gene3D" id="3.40.1260.20">
    <property type="entry name" value="Ribonuclease E, catalytic domain"/>
    <property type="match status" value="1"/>
</dbReference>
<dbReference type="GO" id="GO:0004540">
    <property type="term" value="F:RNA nuclease activity"/>
    <property type="evidence" value="ECO:0007669"/>
    <property type="project" value="InterPro"/>
</dbReference>
<dbReference type="RefSeq" id="WP_148973658.1">
    <property type="nucleotide sequence ID" value="NZ_VTER01000002.1"/>
</dbReference>
<dbReference type="EMBL" id="VTER01000002">
    <property type="protein sequence ID" value="TYS51292.1"/>
    <property type="molecule type" value="Genomic_DNA"/>
</dbReference>
<dbReference type="GO" id="GO:0006364">
    <property type="term" value="P:rRNA processing"/>
    <property type="evidence" value="ECO:0007669"/>
    <property type="project" value="TreeGrafter"/>
</dbReference>
<dbReference type="PANTHER" id="PTHR30001:SF0">
    <property type="entry name" value="RIBONUCLEASE G"/>
    <property type="match status" value="1"/>
</dbReference>
<dbReference type="Proteomes" id="UP000322139">
    <property type="component" value="Unassembled WGS sequence"/>
</dbReference>
<organism evidence="7 8">
    <name type="scientific">Bacillus infantis</name>
    <dbReference type="NCBI Taxonomy" id="324767"/>
    <lineage>
        <taxon>Bacteria</taxon>
        <taxon>Bacillati</taxon>
        <taxon>Bacillota</taxon>
        <taxon>Bacilli</taxon>
        <taxon>Bacillales</taxon>
        <taxon>Bacillaceae</taxon>
        <taxon>Bacillus</taxon>
    </lineage>
</organism>
<gene>
    <name evidence="7" type="ORF">FZD51_04475</name>
</gene>
<dbReference type="InterPro" id="IPR004659">
    <property type="entry name" value="RNase_E/G"/>
</dbReference>
<evidence type="ECO:0000313" key="8">
    <source>
        <dbReference type="Proteomes" id="UP000322139"/>
    </source>
</evidence>
<dbReference type="CDD" id="cd04453">
    <property type="entry name" value="S1_RNase_E"/>
    <property type="match status" value="1"/>
</dbReference>
<dbReference type="SMART" id="SM00316">
    <property type="entry name" value="S1"/>
    <property type="match status" value="1"/>
</dbReference>
<dbReference type="NCBIfam" id="TIGR00757">
    <property type="entry name" value="RNaseEG"/>
    <property type="match status" value="1"/>
</dbReference>
<dbReference type="GO" id="GO:0003723">
    <property type="term" value="F:RNA binding"/>
    <property type="evidence" value="ECO:0007669"/>
    <property type="project" value="UniProtKB-KW"/>
</dbReference>
<evidence type="ECO:0000313" key="7">
    <source>
        <dbReference type="EMBL" id="TYS51292.1"/>
    </source>
</evidence>
<keyword evidence="5" id="KW-0694">RNA-binding</keyword>
<dbReference type="SUPFAM" id="SSF50249">
    <property type="entry name" value="Nucleic acid-binding proteins"/>
    <property type="match status" value="1"/>
</dbReference>
<dbReference type="InterPro" id="IPR003029">
    <property type="entry name" value="S1_domain"/>
</dbReference>
<comment type="cofactor">
    <cofactor evidence="1">
        <name>Mg(2+)</name>
        <dbReference type="ChEBI" id="CHEBI:18420"/>
    </cofactor>
</comment>
<dbReference type="GO" id="GO:0005737">
    <property type="term" value="C:cytoplasm"/>
    <property type="evidence" value="ECO:0007669"/>
    <property type="project" value="TreeGrafter"/>
</dbReference>
<dbReference type="PROSITE" id="PS50126">
    <property type="entry name" value="S1"/>
    <property type="match status" value="1"/>
</dbReference>
<dbReference type="GO" id="GO:0016787">
    <property type="term" value="F:hydrolase activity"/>
    <property type="evidence" value="ECO:0007669"/>
    <property type="project" value="UniProtKB-KW"/>
</dbReference>
<comment type="caution">
    <text evidence="7">The sequence shown here is derived from an EMBL/GenBank/DDBJ whole genome shotgun (WGS) entry which is preliminary data.</text>
</comment>
<sequence>MKKLVINYATREKRYAVLNESGKPEKVIIDQPKNLSAVGSIYLGTVAKVLPGMNAAFVEIGEEKSGFLHRDRLASYVRSAEDKEKKDKKSISSFVREGEKLLVQVEKDAAGTKGPRLTNIIEFQGEKLIYMPFGRYVAVSRKIEDDSAREELRTLGMKLKEEEEGLILRTSAEGASEEDFQKELEELRAEHLELAKKAASVKKPAKLAEKETFLEEAAAEVARLGAGEVVVDDLAVKQKLEKAAAESEVRYYNSKESIFSAYNLDQEIDKALKKIVWLDNGAYLIFDEAEALTVIDVNTGKYSGRENLRDTVLRTNEWAAAEAARQIRLRDIGGMILIDFIDMKEERDRQHISRVMEKELRKDERRTRIVGFTPLGILQITRKKTRAALSESLTVKCAACEGTGRMVSAETAAFRLERELWEQRGSDYEAALIRLSADVLDVFSGEQEIHRKRLEETCGIRLFFAAEDSRTPFYEIRQLGSMKEIEAKHKKQ</sequence>
<dbReference type="InterPro" id="IPR019307">
    <property type="entry name" value="RNA-bd_AU-1/RNase_E/G"/>
</dbReference>